<feature type="region of interest" description="Disordered" evidence="1">
    <location>
        <begin position="446"/>
        <end position="468"/>
    </location>
</feature>
<dbReference type="GeneID" id="27340070"/>
<evidence type="ECO:0000313" key="3">
    <source>
        <dbReference type="EMBL" id="KIW34076.1"/>
    </source>
</evidence>
<evidence type="ECO:0000313" key="4">
    <source>
        <dbReference type="Proteomes" id="UP000054466"/>
    </source>
</evidence>
<proteinExistence type="predicted"/>
<feature type="transmembrane region" description="Helical" evidence="2">
    <location>
        <begin position="412"/>
        <end position="433"/>
    </location>
</feature>
<keyword evidence="2" id="KW-1133">Transmembrane helix</keyword>
<dbReference type="Gene3D" id="1.20.58.340">
    <property type="entry name" value="Magnesium transport protein CorA, transmembrane region"/>
    <property type="match status" value="1"/>
</dbReference>
<feature type="transmembrane region" description="Helical" evidence="2">
    <location>
        <begin position="374"/>
        <end position="397"/>
    </location>
</feature>
<feature type="region of interest" description="Disordered" evidence="1">
    <location>
        <begin position="232"/>
        <end position="251"/>
    </location>
</feature>
<dbReference type="RefSeq" id="XP_016254292.1">
    <property type="nucleotide sequence ID" value="XM_016387364.1"/>
</dbReference>
<name>A0A0D2A109_9EURO</name>
<keyword evidence="2" id="KW-0472">Membrane</keyword>
<dbReference type="OrthoDB" id="4154280at2759"/>
<organism evidence="3 4">
    <name type="scientific">Cladophialophora immunda</name>
    <dbReference type="NCBI Taxonomy" id="569365"/>
    <lineage>
        <taxon>Eukaryota</taxon>
        <taxon>Fungi</taxon>
        <taxon>Dikarya</taxon>
        <taxon>Ascomycota</taxon>
        <taxon>Pezizomycotina</taxon>
        <taxon>Eurotiomycetes</taxon>
        <taxon>Chaetothyriomycetidae</taxon>
        <taxon>Chaetothyriales</taxon>
        <taxon>Herpotrichiellaceae</taxon>
        <taxon>Cladophialophora</taxon>
    </lineage>
</organism>
<evidence type="ECO:0000256" key="2">
    <source>
        <dbReference type="SAM" id="Phobius"/>
    </source>
</evidence>
<feature type="compositionally biased region" description="Polar residues" evidence="1">
    <location>
        <begin position="241"/>
        <end position="251"/>
    </location>
</feature>
<sequence length="468" mass="53286">MAVMSVSDFFHMKSRDLVIFSEFEGCKASIIEVDKLGQPKEFRSKEVKSLDKQLEFFSQPTPTDTHRGSLHLLLHRCTRKKAEKAPLPFGDQKTFDTVIEKLKLPTCYPYDYARWQHIPARTTFFRSGVEVVCHTPKFGTTWASLALWYDSESQTTSAFLSVTEGEMEELMVETVNSLKFLASHPLLLPIALYWVTSQILRRDNHDTHVNMNTVQKDTGLLRQYLKVDSTRASSTTASTTEKGNAKTSQQKAPTLTEIHQVIVEQHARLTRGLAEFTEELGASCLSALDSIESMEEDGDEAKNDKKISTLLIDKDAHFELRKLLAHTKVGTNYELHHRKQILSRVEIQQQVLYNLMQSRLGDEALRDSSAMKSIAVLTMVFLPATALATIFSIGAFFGSSPADGHIVVSGEFWLFWAIAIPLTLLVLLIYFLWEQREWLHKQWHREKREDQEAQKTPPAKGDQKRALK</sequence>
<dbReference type="Proteomes" id="UP000054466">
    <property type="component" value="Unassembled WGS sequence"/>
</dbReference>
<protein>
    <submittedName>
        <fullName evidence="3">Uncharacterized protein</fullName>
    </submittedName>
</protein>
<dbReference type="VEuPathDB" id="FungiDB:PV07_00876"/>
<evidence type="ECO:0000256" key="1">
    <source>
        <dbReference type="SAM" id="MobiDB-lite"/>
    </source>
</evidence>
<accession>A0A0D2A109</accession>
<keyword evidence="4" id="KW-1185">Reference proteome</keyword>
<dbReference type="HOGENOM" id="CLU_583940_0_0_1"/>
<dbReference type="EMBL" id="KN847040">
    <property type="protein sequence ID" value="KIW34076.1"/>
    <property type="molecule type" value="Genomic_DNA"/>
</dbReference>
<dbReference type="AlphaFoldDB" id="A0A0D2A109"/>
<gene>
    <name evidence="3" type="ORF">PV07_00876</name>
</gene>
<keyword evidence="2" id="KW-0812">Transmembrane</keyword>
<reference evidence="3 4" key="1">
    <citation type="submission" date="2015-01" db="EMBL/GenBank/DDBJ databases">
        <title>The Genome Sequence of Cladophialophora immunda CBS83496.</title>
        <authorList>
            <consortium name="The Broad Institute Genomics Platform"/>
            <person name="Cuomo C."/>
            <person name="de Hoog S."/>
            <person name="Gorbushina A."/>
            <person name="Stielow B."/>
            <person name="Teixiera M."/>
            <person name="Abouelleil A."/>
            <person name="Chapman S.B."/>
            <person name="Priest M."/>
            <person name="Young S.K."/>
            <person name="Wortman J."/>
            <person name="Nusbaum C."/>
            <person name="Birren B."/>
        </authorList>
    </citation>
    <scope>NUCLEOTIDE SEQUENCE [LARGE SCALE GENOMIC DNA]</scope>
    <source>
        <strain evidence="3 4">CBS 83496</strain>
    </source>
</reference>
<dbReference type="STRING" id="569365.A0A0D2A109"/>